<organism evidence="1 2">
    <name type="scientific">Xanthobacter autotrophicus (strain ATCC BAA-1158 / Py2)</name>
    <dbReference type="NCBI Taxonomy" id="78245"/>
    <lineage>
        <taxon>Bacteria</taxon>
        <taxon>Pseudomonadati</taxon>
        <taxon>Pseudomonadota</taxon>
        <taxon>Alphaproteobacteria</taxon>
        <taxon>Hyphomicrobiales</taxon>
        <taxon>Xanthobacteraceae</taxon>
        <taxon>Xanthobacter</taxon>
    </lineage>
</organism>
<dbReference type="STRING" id="78245.Xaut_1666"/>
<dbReference type="Proteomes" id="UP000002417">
    <property type="component" value="Chromosome"/>
</dbReference>
<reference evidence="1 2" key="1">
    <citation type="submission" date="2007-07" db="EMBL/GenBank/DDBJ databases">
        <title>Complete sequence of chromosome of Xanthobacter autotrophicus Py2.</title>
        <authorList>
            <consortium name="US DOE Joint Genome Institute"/>
            <person name="Copeland A."/>
            <person name="Lucas S."/>
            <person name="Lapidus A."/>
            <person name="Barry K."/>
            <person name="Glavina del Rio T."/>
            <person name="Hammon N."/>
            <person name="Israni S."/>
            <person name="Dalin E."/>
            <person name="Tice H."/>
            <person name="Pitluck S."/>
            <person name="Sims D."/>
            <person name="Brettin T."/>
            <person name="Bruce D."/>
            <person name="Detter J.C."/>
            <person name="Han C."/>
            <person name="Tapia R."/>
            <person name="Brainard J."/>
            <person name="Schmutz J."/>
            <person name="Larimer F."/>
            <person name="Land M."/>
            <person name="Hauser L."/>
            <person name="Kyrpides N."/>
            <person name="Kim E."/>
            <person name="Ensigns S.A."/>
            <person name="Richardson P."/>
        </authorList>
    </citation>
    <scope>NUCLEOTIDE SEQUENCE [LARGE SCALE GENOMIC DNA]</scope>
    <source>
        <strain evidence="2">ATCC BAA-1158 / Py2</strain>
    </source>
</reference>
<keyword evidence="2" id="KW-1185">Reference proteome</keyword>
<evidence type="ECO:0000313" key="2">
    <source>
        <dbReference type="Proteomes" id="UP000002417"/>
    </source>
</evidence>
<sequence>MALKVASLPLKLVCQPFAFGLGPSESDPVLIGRRLRRLTDPRLARPMKIDHVAQLFPHLVAGFLRTRRPVIFYGRRTASGQRAQ</sequence>
<proteinExistence type="predicted"/>
<dbReference type="KEGG" id="xau:Xaut_1666"/>
<dbReference type="HOGENOM" id="CLU_2526687_0_0_5"/>
<dbReference type="AlphaFoldDB" id="A7IFW8"/>
<evidence type="ECO:0000313" key="1">
    <source>
        <dbReference type="EMBL" id="ABS66911.1"/>
    </source>
</evidence>
<dbReference type="EMBL" id="CP000781">
    <property type="protein sequence ID" value="ABS66911.1"/>
    <property type="molecule type" value="Genomic_DNA"/>
</dbReference>
<gene>
    <name evidence="1" type="ordered locus">Xaut_1666</name>
</gene>
<accession>A7IFW8</accession>
<protein>
    <submittedName>
        <fullName evidence="1">Uncharacterized protein</fullName>
    </submittedName>
</protein>
<name>A7IFW8_XANP2</name>